<dbReference type="RefSeq" id="WP_301192161.1">
    <property type="nucleotide sequence ID" value="NZ_JAPDPJ010000058.1"/>
</dbReference>
<name>A0AAE3M7M8_9BACT</name>
<evidence type="ECO:0000313" key="2">
    <source>
        <dbReference type="EMBL" id="MCW3788603.1"/>
    </source>
</evidence>
<feature type="compositionally biased region" description="Acidic residues" evidence="1">
    <location>
        <begin position="61"/>
        <end position="73"/>
    </location>
</feature>
<feature type="region of interest" description="Disordered" evidence="1">
    <location>
        <begin position="1"/>
        <end position="40"/>
    </location>
</feature>
<feature type="compositionally biased region" description="Basic and acidic residues" evidence="1">
    <location>
        <begin position="14"/>
        <end position="24"/>
    </location>
</feature>
<proteinExistence type="predicted"/>
<sequence>MKSKHDQHKKNKRSAYDEVSDRNGLKPVKPKSGKSKRLSIYDEIDEDMDFELDDDSFRDTDFDDNYFDDEDDY</sequence>
<reference evidence="2" key="1">
    <citation type="submission" date="2022-10" db="EMBL/GenBank/DDBJ databases">
        <authorList>
            <person name="Yu W.X."/>
        </authorList>
    </citation>
    <scope>NUCLEOTIDE SEQUENCE</scope>
    <source>
        <strain evidence="2">AAT</strain>
    </source>
</reference>
<feature type="compositionally biased region" description="Basic residues" evidence="1">
    <location>
        <begin position="28"/>
        <end position="37"/>
    </location>
</feature>
<dbReference type="EMBL" id="JAPDPJ010000058">
    <property type="protein sequence ID" value="MCW3788603.1"/>
    <property type="molecule type" value="Genomic_DNA"/>
</dbReference>
<organism evidence="2 3">
    <name type="scientific">Plebeiibacterium sediminum</name>
    <dbReference type="NCBI Taxonomy" id="2992112"/>
    <lineage>
        <taxon>Bacteria</taxon>
        <taxon>Pseudomonadati</taxon>
        <taxon>Bacteroidota</taxon>
        <taxon>Bacteroidia</taxon>
        <taxon>Marinilabiliales</taxon>
        <taxon>Marinilabiliaceae</taxon>
        <taxon>Plebeiibacterium</taxon>
    </lineage>
</organism>
<protein>
    <submittedName>
        <fullName evidence="2">Uncharacterized protein</fullName>
    </submittedName>
</protein>
<evidence type="ECO:0000256" key="1">
    <source>
        <dbReference type="SAM" id="MobiDB-lite"/>
    </source>
</evidence>
<accession>A0AAE3M7M8</accession>
<dbReference type="AlphaFoldDB" id="A0AAE3M7M8"/>
<comment type="caution">
    <text evidence="2">The sequence shown here is derived from an EMBL/GenBank/DDBJ whole genome shotgun (WGS) entry which is preliminary data.</text>
</comment>
<keyword evidence="3" id="KW-1185">Reference proteome</keyword>
<evidence type="ECO:0000313" key="3">
    <source>
        <dbReference type="Proteomes" id="UP001209229"/>
    </source>
</evidence>
<feature type="compositionally biased region" description="Basic residues" evidence="1">
    <location>
        <begin position="1"/>
        <end position="13"/>
    </location>
</feature>
<gene>
    <name evidence="2" type="ORF">OM075_19195</name>
</gene>
<feature type="region of interest" description="Disordered" evidence="1">
    <location>
        <begin position="52"/>
        <end position="73"/>
    </location>
</feature>
<dbReference type="Proteomes" id="UP001209229">
    <property type="component" value="Unassembled WGS sequence"/>
</dbReference>